<organism evidence="3 4">
    <name type="scientific">Variovorax soli</name>
    <dbReference type="NCBI Taxonomy" id="376815"/>
    <lineage>
        <taxon>Bacteria</taxon>
        <taxon>Pseudomonadati</taxon>
        <taxon>Pseudomonadota</taxon>
        <taxon>Betaproteobacteria</taxon>
        <taxon>Burkholderiales</taxon>
        <taxon>Comamonadaceae</taxon>
        <taxon>Variovorax</taxon>
    </lineage>
</organism>
<dbReference type="Pfam" id="PF22725">
    <property type="entry name" value="GFO_IDH_MocA_C3"/>
    <property type="match status" value="1"/>
</dbReference>
<dbReference type="Pfam" id="PF01408">
    <property type="entry name" value="GFO_IDH_MocA"/>
    <property type="match status" value="1"/>
</dbReference>
<feature type="domain" description="GFO/IDH/MocA-like oxidoreductase" evidence="2">
    <location>
        <begin position="137"/>
        <end position="268"/>
    </location>
</feature>
<dbReference type="InterPro" id="IPR055170">
    <property type="entry name" value="GFO_IDH_MocA-like_dom"/>
</dbReference>
<evidence type="ECO:0000313" key="3">
    <source>
        <dbReference type="EMBL" id="MDR6539283.1"/>
    </source>
</evidence>
<accession>A0ABU1NLD6</accession>
<evidence type="ECO:0000259" key="1">
    <source>
        <dbReference type="Pfam" id="PF01408"/>
    </source>
</evidence>
<comment type="caution">
    <text evidence="3">The sequence shown here is derived from an EMBL/GenBank/DDBJ whole genome shotgun (WGS) entry which is preliminary data.</text>
</comment>
<dbReference type="SUPFAM" id="SSF55347">
    <property type="entry name" value="Glyceraldehyde-3-phosphate dehydrogenase-like, C-terminal domain"/>
    <property type="match status" value="1"/>
</dbReference>
<proteinExistence type="predicted"/>
<name>A0ABU1NLD6_9BURK</name>
<protein>
    <submittedName>
        <fullName evidence="3">Dehydrogenase</fullName>
    </submittedName>
</protein>
<feature type="domain" description="Gfo/Idh/MocA-like oxidoreductase N-terminal" evidence="1">
    <location>
        <begin position="10"/>
        <end position="120"/>
    </location>
</feature>
<evidence type="ECO:0000259" key="2">
    <source>
        <dbReference type="Pfam" id="PF22725"/>
    </source>
</evidence>
<dbReference type="InterPro" id="IPR036291">
    <property type="entry name" value="NAD(P)-bd_dom_sf"/>
</dbReference>
<keyword evidence="4" id="KW-1185">Reference proteome</keyword>
<dbReference type="SUPFAM" id="SSF51735">
    <property type="entry name" value="NAD(P)-binding Rossmann-fold domains"/>
    <property type="match status" value="1"/>
</dbReference>
<dbReference type="InterPro" id="IPR051317">
    <property type="entry name" value="Gfo/Idh/MocA_oxidoreduct"/>
</dbReference>
<gene>
    <name evidence="3" type="ORF">J2739_005079</name>
</gene>
<dbReference type="Gene3D" id="3.30.360.10">
    <property type="entry name" value="Dihydrodipicolinate Reductase, domain 2"/>
    <property type="match status" value="1"/>
</dbReference>
<evidence type="ECO:0000313" key="4">
    <source>
        <dbReference type="Proteomes" id="UP001184230"/>
    </source>
</evidence>
<dbReference type="PANTHER" id="PTHR43708:SF8">
    <property type="entry name" value="OXIDOREDUCTASE"/>
    <property type="match status" value="1"/>
</dbReference>
<dbReference type="EMBL" id="JAVDRF010000015">
    <property type="protein sequence ID" value="MDR6539283.1"/>
    <property type="molecule type" value="Genomic_DNA"/>
</dbReference>
<dbReference type="PANTHER" id="PTHR43708">
    <property type="entry name" value="CONSERVED EXPRESSED OXIDOREDUCTASE (EUROFUNG)"/>
    <property type="match status" value="1"/>
</dbReference>
<dbReference type="InterPro" id="IPR000683">
    <property type="entry name" value="Gfo/Idh/MocA-like_OxRdtase_N"/>
</dbReference>
<sequence>MKMRDATLPLRVGLVGAGWVTAHHLAGWRSLQGRATVVAIADPNQANARARAREFGIAQVFASAQQMFEQTPLDAVDVAAPREFHAAIVREAARHGLAVLCQKPLAPTLPEARVLAEEVAPQCRLMVHENWRFRPYYRDLARWLADGRIGDVLQASMTLLTSGLLPDEAGRLPALERQPFIAGLERALVTEILIHHIDTLRFLLGELTLVHARLGRASPAMRGEDRAFLSFETASLAPVALLANLAVHGRMPVQADRLTLVGTTGTIELEGDTLRCFGAQPAELPYDMPACYLASYAATISHFVDGVRSGRAFETEPADNLRTLALVEEAYQRGGC</sequence>
<reference evidence="3 4" key="1">
    <citation type="submission" date="2023-07" db="EMBL/GenBank/DDBJ databases">
        <title>Sorghum-associated microbial communities from plants grown in Nebraska, USA.</title>
        <authorList>
            <person name="Schachtman D."/>
        </authorList>
    </citation>
    <scope>NUCLEOTIDE SEQUENCE [LARGE SCALE GENOMIC DNA]</scope>
    <source>
        <strain evidence="3 4">DS1781</strain>
    </source>
</reference>
<dbReference type="Gene3D" id="3.40.50.720">
    <property type="entry name" value="NAD(P)-binding Rossmann-like Domain"/>
    <property type="match status" value="1"/>
</dbReference>
<dbReference type="Proteomes" id="UP001184230">
    <property type="component" value="Unassembled WGS sequence"/>
</dbReference>